<keyword evidence="4 6" id="KW-1133">Transmembrane helix</keyword>
<sequence>MPDKTPAAETPGPSSAKRKGGFSRFLPIGGLVIGLAAFFLLGGGRYVGLDTLSAQYEELRTLVGENRFLAATGFVALYAALVAISVPGAASLTIAAGLLFGTWLGGGLTVVGATTGALIVFLAARTAFADMLVRRAGPAVQRLRDGFERDAFNYLLFLRLVPAFPFFLVNIAAGLFGMRTTPYVLATAIGIVPGTFVYASIGAGAGAVIARGESIRLGGILSDPAVLLPILGLGLLALLPVMLRRLRKRRSGAAS</sequence>
<evidence type="ECO:0000313" key="9">
    <source>
        <dbReference type="Proteomes" id="UP000011717"/>
    </source>
</evidence>
<feature type="transmembrane region" description="Helical" evidence="6">
    <location>
        <begin position="68"/>
        <end position="86"/>
    </location>
</feature>
<keyword evidence="2 6" id="KW-1003">Cell membrane</keyword>
<dbReference type="PANTHER" id="PTHR12677">
    <property type="entry name" value="GOLGI APPARATUS MEMBRANE PROTEIN TVP38-RELATED"/>
    <property type="match status" value="1"/>
</dbReference>
<feature type="domain" description="VTT" evidence="7">
    <location>
        <begin position="91"/>
        <end position="203"/>
    </location>
</feature>
<gene>
    <name evidence="8" type="ORF">C725_1850</name>
</gene>
<dbReference type="EMBL" id="AMRV01000005">
    <property type="protein sequence ID" value="EMD82810.1"/>
    <property type="molecule type" value="Genomic_DNA"/>
</dbReference>
<dbReference type="AlphaFoldDB" id="M2SBR9"/>
<name>M2SBR9_9SPHN</name>
<evidence type="ECO:0000256" key="2">
    <source>
        <dbReference type="ARBA" id="ARBA00022475"/>
    </source>
</evidence>
<keyword evidence="3 6" id="KW-0812">Transmembrane</keyword>
<dbReference type="PANTHER" id="PTHR12677:SF59">
    <property type="entry name" value="GOLGI APPARATUS MEMBRANE PROTEIN TVP38-RELATED"/>
    <property type="match status" value="1"/>
</dbReference>
<comment type="similarity">
    <text evidence="6">Belongs to the TVP38/TMEM64 family.</text>
</comment>
<keyword evidence="9" id="KW-1185">Reference proteome</keyword>
<accession>M2SBR9</accession>
<dbReference type="Proteomes" id="UP000011717">
    <property type="component" value="Unassembled WGS sequence"/>
</dbReference>
<dbReference type="InterPro" id="IPR015414">
    <property type="entry name" value="TMEM64"/>
</dbReference>
<comment type="caution">
    <text evidence="8">The sequence shown here is derived from an EMBL/GenBank/DDBJ whole genome shotgun (WGS) entry which is preliminary data.</text>
</comment>
<dbReference type="RefSeq" id="WP_008602132.1">
    <property type="nucleotide sequence ID" value="NZ_AMRV01000005.1"/>
</dbReference>
<evidence type="ECO:0000259" key="7">
    <source>
        <dbReference type="Pfam" id="PF09335"/>
    </source>
</evidence>
<feature type="transmembrane region" description="Helical" evidence="6">
    <location>
        <begin position="25"/>
        <end position="48"/>
    </location>
</feature>
<feature type="transmembrane region" description="Helical" evidence="6">
    <location>
        <begin position="98"/>
        <end position="124"/>
    </location>
</feature>
<organism evidence="8 9">
    <name type="scientific">Pacificimonas flava</name>
    <dbReference type="NCBI Taxonomy" id="1234595"/>
    <lineage>
        <taxon>Bacteria</taxon>
        <taxon>Pseudomonadati</taxon>
        <taxon>Pseudomonadota</taxon>
        <taxon>Alphaproteobacteria</taxon>
        <taxon>Sphingomonadales</taxon>
        <taxon>Sphingosinicellaceae</taxon>
        <taxon>Pacificimonas</taxon>
    </lineage>
</organism>
<dbReference type="OrthoDB" id="9779114at2"/>
<dbReference type="Pfam" id="PF09335">
    <property type="entry name" value="VTT_dom"/>
    <property type="match status" value="1"/>
</dbReference>
<keyword evidence="5 6" id="KW-0472">Membrane</keyword>
<feature type="transmembrane region" description="Helical" evidence="6">
    <location>
        <begin position="154"/>
        <end position="176"/>
    </location>
</feature>
<evidence type="ECO:0000256" key="5">
    <source>
        <dbReference type="ARBA" id="ARBA00023136"/>
    </source>
</evidence>
<feature type="transmembrane region" description="Helical" evidence="6">
    <location>
        <begin position="183"/>
        <end position="205"/>
    </location>
</feature>
<evidence type="ECO:0000313" key="8">
    <source>
        <dbReference type="EMBL" id="EMD82810.1"/>
    </source>
</evidence>
<evidence type="ECO:0000256" key="1">
    <source>
        <dbReference type="ARBA" id="ARBA00004651"/>
    </source>
</evidence>
<reference evidence="8 9" key="1">
    <citation type="journal article" date="2013" name="Genome Announc.">
        <title>Draft Genome Sequence of Strain JLT2015T, Belonging to the Family Sphingomonadaceae of the Alphaproteobacteria.</title>
        <authorList>
            <person name="Tang K."/>
            <person name="Liu K."/>
            <person name="Li S."/>
            <person name="Jiao N."/>
        </authorList>
    </citation>
    <scope>NUCLEOTIDE SEQUENCE [LARGE SCALE GENOMIC DNA]</scope>
    <source>
        <strain evidence="8 9">JLT2015</strain>
    </source>
</reference>
<dbReference type="InterPro" id="IPR032816">
    <property type="entry name" value="VTT_dom"/>
</dbReference>
<protein>
    <recommendedName>
        <fullName evidence="6">TVP38/TMEM64 family membrane protein</fullName>
    </recommendedName>
</protein>
<comment type="subcellular location">
    <subcellularLocation>
        <location evidence="1 6">Cell membrane</location>
        <topology evidence="1 6">Multi-pass membrane protein</topology>
    </subcellularLocation>
</comment>
<evidence type="ECO:0000256" key="6">
    <source>
        <dbReference type="RuleBase" id="RU366058"/>
    </source>
</evidence>
<proteinExistence type="inferred from homology"/>
<dbReference type="GO" id="GO:0005886">
    <property type="term" value="C:plasma membrane"/>
    <property type="evidence" value="ECO:0007669"/>
    <property type="project" value="UniProtKB-SubCell"/>
</dbReference>
<evidence type="ECO:0000256" key="4">
    <source>
        <dbReference type="ARBA" id="ARBA00022989"/>
    </source>
</evidence>
<evidence type="ECO:0000256" key="3">
    <source>
        <dbReference type="ARBA" id="ARBA00022692"/>
    </source>
</evidence>
<feature type="transmembrane region" description="Helical" evidence="6">
    <location>
        <begin position="225"/>
        <end position="243"/>
    </location>
</feature>